<evidence type="ECO:0000313" key="2">
    <source>
        <dbReference type="Proteomes" id="UP000269221"/>
    </source>
</evidence>
<accession>A0A3M0L2X5</accession>
<organism evidence="1 2">
    <name type="scientific">Hirundo rustica rustica</name>
    <dbReference type="NCBI Taxonomy" id="333673"/>
    <lineage>
        <taxon>Eukaryota</taxon>
        <taxon>Metazoa</taxon>
        <taxon>Chordata</taxon>
        <taxon>Craniata</taxon>
        <taxon>Vertebrata</taxon>
        <taxon>Euteleostomi</taxon>
        <taxon>Archelosauria</taxon>
        <taxon>Archosauria</taxon>
        <taxon>Dinosauria</taxon>
        <taxon>Saurischia</taxon>
        <taxon>Theropoda</taxon>
        <taxon>Coelurosauria</taxon>
        <taxon>Aves</taxon>
        <taxon>Neognathae</taxon>
        <taxon>Neoaves</taxon>
        <taxon>Telluraves</taxon>
        <taxon>Australaves</taxon>
        <taxon>Passeriformes</taxon>
        <taxon>Sylvioidea</taxon>
        <taxon>Hirundinidae</taxon>
        <taxon>Hirundo</taxon>
    </lineage>
</organism>
<gene>
    <name evidence="1" type="ORF">DUI87_03370</name>
</gene>
<reference evidence="1 2" key="1">
    <citation type="submission" date="2018-07" db="EMBL/GenBank/DDBJ databases">
        <title>A high quality draft genome assembly of the barn swallow (H. rustica rustica).</title>
        <authorList>
            <person name="Formenti G."/>
            <person name="Chiara M."/>
            <person name="Poveda L."/>
            <person name="Francoijs K.-J."/>
            <person name="Bonisoli-Alquati A."/>
            <person name="Canova L."/>
            <person name="Gianfranceschi L."/>
            <person name="Horner D.S."/>
            <person name="Saino N."/>
        </authorList>
    </citation>
    <scope>NUCLEOTIDE SEQUENCE [LARGE SCALE GENOMIC DNA]</scope>
    <source>
        <strain evidence="1">Chelidonia</strain>
        <tissue evidence="1">Blood</tissue>
    </source>
</reference>
<dbReference type="EMBL" id="QRBI01000094">
    <property type="protein sequence ID" value="RMC19805.1"/>
    <property type="molecule type" value="Genomic_DNA"/>
</dbReference>
<dbReference type="AlphaFoldDB" id="A0A3M0L2X5"/>
<name>A0A3M0L2X5_HIRRU</name>
<proteinExistence type="predicted"/>
<comment type="caution">
    <text evidence="1">The sequence shown here is derived from an EMBL/GenBank/DDBJ whole genome shotgun (WGS) entry which is preliminary data.</text>
</comment>
<protein>
    <submittedName>
        <fullName evidence="1">Uncharacterized protein</fullName>
    </submittedName>
</protein>
<evidence type="ECO:0000313" key="1">
    <source>
        <dbReference type="EMBL" id="RMC19805.1"/>
    </source>
</evidence>
<keyword evidence="2" id="KW-1185">Reference proteome</keyword>
<sequence length="363" mass="41342">MKKIVTIVVIVIITGVNVIPRRYNVTGIYRCQGKAYDPHSRKALNEILKVTNARLWEGRNVWGCNYAFVQDGFHEAYRPPMKLIRISPEFCDKCLTKCPEFRLKIEGCAIKGYDLDFNITQVCTEYHEDKARTTPIMPKKAVLTQRPVIPEVEEKPLVPIVTRIGPYAIKKMGIQRLLVNPEWSLKWVEMGVQVNASDIRPECAPFLRNTFMDWTIWLQKRMPSNFRSKRDFTGLLGTGLGVLNTIDSEVLMNKLTTIGSDLVKLQQPLQSSSLALGDSHWKLSKVLPDWENTEEQDHEVIINALGTASENISLALGCTQAQLWMQSVAAAVIREGREGIFPAELRKIVWDNASEMERELQSW</sequence>
<dbReference type="OrthoDB" id="9219275at2759"/>
<dbReference type="Proteomes" id="UP000269221">
    <property type="component" value="Unassembled WGS sequence"/>
</dbReference>